<proteinExistence type="predicted"/>
<reference evidence="1 2" key="1">
    <citation type="journal article" date="2016" name="Nat. Commun.">
        <title>Thousands of microbial genomes shed light on interconnected biogeochemical processes in an aquifer system.</title>
        <authorList>
            <person name="Anantharaman K."/>
            <person name="Brown C.T."/>
            <person name="Hug L.A."/>
            <person name="Sharon I."/>
            <person name="Castelle C.J."/>
            <person name="Probst A.J."/>
            <person name="Thomas B.C."/>
            <person name="Singh A."/>
            <person name="Wilkins M.J."/>
            <person name="Karaoz U."/>
            <person name="Brodie E.L."/>
            <person name="Williams K.H."/>
            <person name="Hubbard S.S."/>
            <person name="Banfield J.F."/>
        </authorList>
    </citation>
    <scope>NUCLEOTIDE SEQUENCE [LARGE SCALE GENOMIC DNA]</scope>
</reference>
<dbReference type="AlphaFoldDB" id="A0A1F8EFW9"/>
<gene>
    <name evidence="1" type="ORF">A2650_04730</name>
</gene>
<organism evidence="1 2">
    <name type="scientific">Candidatus Yanofskybacteria bacterium RIFCSPHIGHO2_01_FULL_41_53</name>
    <dbReference type="NCBI Taxonomy" id="1802663"/>
    <lineage>
        <taxon>Bacteria</taxon>
        <taxon>Candidatus Yanofskyibacteriota</taxon>
    </lineage>
</organism>
<accession>A0A1F8EFW9</accession>
<evidence type="ECO:0000313" key="1">
    <source>
        <dbReference type="EMBL" id="OGM99743.1"/>
    </source>
</evidence>
<comment type="caution">
    <text evidence="1">The sequence shown here is derived from an EMBL/GenBank/DDBJ whole genome shotgun (WGS) entry which is preliminary data.</text>
</comment>
<evidence type="ECO:0000313" key="2">
    <source>
        <dbReference type="Proteomes" id="UP000177117"/>
    </source>
</evidence>
<dbReference type="Proteomes" id="UP000177117">
    <property type="component" value="Unassembled WGS sequence"/>
</dbReference>
<protein>
    <submittedName>
        <fullName evidence="1">Uncharacterized protein</fullName>
    </submittedName>
</protein>
<name>A0A1F8EFW9_9BACT</name>
<dbReference type="EMBL" id="MGJD01000036">
    <property type="protein sequence ID" value="OGM99743.1"/>
    <property type="molecule type" value="Genomic_DNA"/>
</dbReference>
<sequence length="85" mass="9992">MLPKEATEEFKVLYKKHYGQDISDEEASRRANNLVNLYKVVYSPAEPSEEQARKVSEAYEILFEEVLKQRELKNSNLGRNNEKEE</sequence>